<evidence type="ECO:0000313" key="1">
    <source>
        <dbReference type="EMBL" id="SDT53211.1"/>
    </source>
</evidence>
<name>A0A1H2B4T0_9MICC</name>
<reference evidence="2" key="1">
    <citation type="submission" date="2016-10" db="EMBL/GenBank/DDBJ databases">
        <authorList>
            <person name="Varghese N."/>
            <person name="Submissions S."/>
        </authorList>
    </citation>
    <scope>NUCLEOTIDE SEQUENCE [LARGE SCALE GENOMIC DNA]</scope>
    <source>
        <strain evidence="2">IMMIB L-1606</strain>
    </source>
</reference>
<dbReference type="OrthoDB" id="4946418at2"/>
<accession>A0A1H2B4T0</accession>
<evidence type="ECO:0000313" key="2">
    <source>
        <dbReference type="Proteomes" id="UP000198751"/>
    </source>
</evidence>
<keyword evidence="2" id="KW-1185">Reference proteome</keyword>
<dbReference type="AlphaFoldDB" id="A0A1H2B4T0"/>
<proteinExistence type="predicted"/>
<sequence>MAMTTTGLTVGSKAVGGPGLAEIKPHNDAAIRKGLYQLQRYVQQSAAARGTSTGKRPAWMAGSEPDRTSVWLVTYRPWSAKGPPTHVRVFAHELKRDELLKKGPLPSLERLLVSRRELDKVELPKTMPFPHPGKPDLFGLAVEPLVRQRFAGTFHRPQQRPQRLRRKGPDVLWRELGDLFRELADETGDRYWREVANELSHGV</sequence>
<dbReference type="RefSeq" id="WP_157693492.1">
    <property type="nucleotide sequence ID" value="NZ_LT629779.1"/>
</dbReference>
<dbReference type="EMBL" id="LT629779">
    <property type="protein sequence ID" value="SDT53211.1"/>
    <property type="molecule type" value="Genomic_DNA"/>
</dbReference>
<dbReference type="Proteomes" id="UP000198751">
    <property type="component" value="Chromosome I"/>
</dbReference>
<gene>
    <name evidence="1" type="ORF">SAMN04489743_3428</name>
</gene>
<organism evidence="1 2">
    <name type="scientific">Pseudarthrobacter equi</name>
    <dbReference type="NCBI Taxonomy" id="728066"/>
    <lineage>
        <taxon>Bacteria</taxon>
        <taxon>Bacillati</taxon>
        <taxon>Actinomycetota</taxon>
        <taxon>Actinomycetes</taxon>
        <taxon>Micrococcales</taxon>
        <taxon>Micrococcaceae</taxon>
        <taxon>Pseudarthrobacter</taxon>
    </lineage>
</organism>
<protein>
    <submittedName>
        <fullName evidence="1">Uncharacterized protein</fullName>
    </submittedName>
</protein>